<dbReference type="InterPro" id="IPR001128">
    <property type="entry name" value="Cyt_P450"/>
</dbReference>
<dbReference type="PANTHER" id="PTHR46696">
    <property type="entry name" value="P450, PUTATIVE (EUROFUNG)-RELATED"/>
    <property type="match status" value="1"/>
</dbReference>
<keyword evidence="2" id="KW-0408">Iron</keyword>
<accession>A0ABZ2K2V9</accession>
<keyword evidence="2" id="KW-0503">Monooxygenase</keyword>
<evidence type="ECO:0000313" key="4">
    <source>
        <dbReference type="Proteomes" id="UP001379533"/>
    </source>
</evidence>
<dbReference type="PRINTS" id="PR00359">
    <property type="entry name" value="BP450"/>
</dbReference>
<dbReference type="Pfam" id="PF00067">
    <property type="entry name" value="p450"/>
    <property type="match status" value="2"/>
</dbReference>
<dbReference type="PROSITE" id="PS00086">
    <property type="entry name" value="CYTOCHROME_P450"/>
    <property type="match status" value="1"/>
</dbReference>
<dbReference type="InterPro" id="IPR017972">
    <property type="entry name" value="Cyt_P450_CS"/>
</dbReference>
<dbReference type="PANTHER" id="PTHR46696:SF1">
    <property type="entry name" value="CYTOCHROME P450 YJIB-RELATED"/>
    <property type="match status" value="1"/>
</dbReference>
<sequence length="394" mass="43992">MRTFPAGSELLNPYPFFEDMRRNHPVAFDEQAGLWAVYRHADVTAVLGDHQNFPTSTIEEGVLPAPEWRRLFSLNAFDPPHHTRLRNLALRAFTPAAVARLQAHITTIVDRLIDAVADTGRLDLVGDIAGPLPTIVIAEMLGVPAEDQEQFRHWSDEVGERANALVLDPENGVRRLSEALSPMEDYVRHAVAERRRQPKDDLMSSLLAAEIDGQSLEEPDLVAFCMLLLIAGNISTTHLIGNAIRVLLDHPDQREHFLAHPAQMPGAIEELLRYDSPVLAAPRWIRHDYELGGMKLQRGQRVICWLGAANRDPEAFPDPDRLDLTRKAARQVSFGHGAHYCMGAPLARLEARIALPAILQRLPELTLVEGTQLEPVPGYLLHGMVKMPMEFKPA</sequence>
<keyword evidence="2" id="KW-0560">Oxidoreductase</keyword>
<reference evidence="3 4" key="1">
    <citation type="submission" date="2021-12" db="EMBL/GenBank/DDBJ databases">
        <title>Discovery of the Pendulisporaceae a myxobacterial family with distinct sporulation behavior and unique specialized metabolism.</title>
        <authorList>
            <person name="Garcia R."/>
            <person name="Popoff A."/>
            <person name="Bader C.D."/>
            <person name="Loehr J."/>
            <person name="Walesch S."/>
            <person name="Walt C."/>
            <person name="Boldt J."/>
            <person name="Bunk B."/>
            <person name="Haeckl F.J.F.P.J."/>
            <person name="Gunesch A.P."/>
            <person name="Birkelbach J."/>
            <person name="Nuebel U."/>
            <person name="Pietschmann T."/>
            <person name="Bach T."/>
            <person name="Mueller R."/>
        </authorList>
    </citation>
    <scope>NUCLEOTIDE SEQUENCE [LARGE SCALE GENOMIC DNA]</scope>
    <source>
        <strain evidence="3 4">MSr12523</strain>
    </source>
</reference>
<comment type="similarity">
    <text evidence="1 2">Belongs to the cytochrome P450 family.</text>
</comment>
<evidence type="ECO:0000313" key="3">
    <source>
        <dbReference type="EMBL" id="WXA92419.1"/>
    </source>
</evidence>
<dbReference type="EMBL" id="CP089982">
    <property type="protein sequence ID" value="WXA92419.1"/>
    <property type="molecule type" value="Genomic_DNA"/>
</dbReference>
<proteinExistence type="inferred from homology"/>
<keyword evidence="2" id="KW-0479">Metal-binding</keyword>
<gene>
    <name evidence="3" type="ORF">LZC95_38955</name>
</gene>
<dbReference type="Proteomes" id="UP001379533">
    <property type="component" value="Chromosome"/>
</dbReference>
<dbReference type="Gene3D" id="1.10.630.10">
    <property type="entry name" value="Cytochrome P450"/>
    <property type="match status" value="1"/>
</dbReference>
<dbReference type="SUPFAM" id="SSF48264">
    <property type="entry name" value="Cytochrome P450"/>
    <property type="match status" value="1"/>
</dbReference>
<dbReference type="InterPro" id="IPR002397">
    <property type="entry name" value="Cyt_P450_B"/>
</dbReference>
<name>A0ABZ2K2V9_9BACT</name>
<organism evidence="3 4">
    <name type="scientific">Pendulispora brunnea</name>
    <dbReference type="NCBI Taxonomy" id="2905690"/>
    <lineage>
        <taxon>Bacteria</taxon>
        <taxon>Pseudomonadati</taxon>
        <taxon>Myxococcota</taxon>
        <taxon>Myxococcia</taxon>
        <taxon>Myxococcales</taxon>
        <taxon>Sorangiineae</taxon>
        <taxon>Pendulisporaceae</taxon>
        <taxon>Pendulispora</taxon>
    </lineage>
</organism>
<keyword evidence="4" id="KW-1185">Reference proteome</keyword>
<evidence type="ECO:0000256" key="2">
    <source>
        <dbReference type="RuleBase" id="RU000461"/>
    </source>
</evidence>
<evidence type="ECO:0000256" key="1">
    <source>
        <dbReference type="ARBA" id="ARBA00010617"/>
    </source>
</evidence>
<dbReference type="InterPro" id="IPR036396">
    <property type="entry name" value="Cyt_P450_sf"/>
</dbReference>
<protein>
    <submittedName>
        <fullName evidence="3">Cytochrome P450</fullName>
    </submittedName>
</protein>
<keyword evidence="2" id="KW-0349">Heme</keyword>
<dbReference type="RefSeq" id="WP_394843022.1">
    <property type="nucleotide sequence ID" value="NZ_CP089982.1"/>
</dbReference>